<organism evidence="3 4">
    <name type="scientific">Priapulus caudatus</name>
    <name type="common">Priapulid worm</name>
    <dbReference type="NCBI Taxonomy" id="37621"/>
    <lineage>
        <taxon>Eukaryota</taxon>
        <taxon>Metazoa</taxon>
        <taxon>Ecdysozoa</taxon>
        <taxon>Scalidophora</taxon>
        <taxon>Priapulida</taxon>
        <taxon>Priapulimorpha</taxon>
        <taxon>Priapulimorphida</taxon>
        <taxon>Priapulidae</taxon>
        <taxon>Priapulus</taxon>
    </lineage>
</organism>
<evidence type="ECO:0000256" key="1">
    <source>
        <dbReference type="SAM" id="Coils"/>
    </source>
</evidence>
<name>A0ABM1DS56_PRICU</name>
<protein>
    <submittedName>
        <fullName evidence="4">Cilia- and flagella-associated protein 99-like</fullName>
    </submittedName>
</protein>
<dbReference type="Proteomes" id="UP000695022">
    <property type="component" value="Unplaced"/>
</dbReference>
<feature type="compositionally biased region" description="Basic and acidic residues" evidence="2">
    <location>
        <begin position="604"/>
        <end position="620"/>
    </location>
</feature>
<feature type="coiled-coil region" evidence="1">
    <location>
        <begin position="439"/>
        <end position="477"/>
    </location>
</feature>
<evidence type="ECO:0000313" key="4">
    <source>
        <dbReference type="RefSeq" id="XP_014662777.1"/>
    </source>
</evidence>
<dbReference type="PANTHER" id="PTHR34649">
    <property type="entry name" value="CILIA- AND FLAGELLA-ASSOCIATED PROTEIN 99"/>
    <property type="match status" value="1"/>
</dbReference>
<keyword evidence="1" id="KW-0175">Coiled coil</keyword>
<proteinExistence type="predicted"/>
<feature type="region of interest" description="Disordered" evidence="2">
    <location>
        <begin position="583"/>
        <end position="620"/>
    </location>
</feature>
<accession>A0ABM1DS56</accession>
<evidence type="ECO:0000313" key="3">
    <source>
        <dbReference type="Proteomes" id="UP000695022"/>
    </source>
</evidence>
<sequence length="651" mass="76159">MAYKDHAAILRICTDLLSTYQSGSVISSEEHLKRLGVEFDDAVRVFIEEVFLGCIRFSTALTMAVECFRKTRGLTRLPEGMMNLYKVLCYLLLFRFEELGEKQFSRFVQSQDPGKMYKFLTFLVDKRSIDSVLKPNWCLHFDESYVVCNMVEPLLRSKTQLQKLNLELKNKAEGKSQPNPQSKATTRMKPFQLTEPKPKIISIPEQLPTLQRMKPVPEVVYKPPAEVEQIEKAKQKNKLKAQEIFIETQKNQLRCAKAEKSVKTQKKLKQIIMEKEAKLEFEKPKCTIITGKLNEKVPVRMNAAMVLREGAVFLKKEDEEIKKLEELEGGSRDTGSFLRWQAEMRERDVQQQLFEQERRHLQGKLSHEEAIVARRARAVSNKERAADMKREAELNIQQYWADRLQEMEVKRIQVEEVTFSQQHVKEAQEKLLLYKQNIVKQVTEEKQELMRQALEEADEAMRQKLQLIEQIRSMEATPVPPGKLVDLSDTAGTGLLCEMSIAELRERLARLRVTQLELQEARRGEIHGKKQEKEKVLQEMQDTIMRHRERNKVASPRHQDKQIFNIRCKQTSEEMEQLEERLQKKKAERRSLEAQLNVPQGRTDPMRFRVKKSDKEQVEEKRWKMVNEAHIRAFQMSTGHGDNSVSQHEKN</sequence>
<dbReference type="RefSeq" id="XP_014662777.1">
    <property type="nucleotide sequence ID" value="XM_014807291.1"/>
</dbReference>
<evidence type="ECO:0000256" key="2">
    <source>
        <dbReference type="SAM" id="MobiDB-lite"/>
    </source>
</evidence>
<reference evidence="4" key="1">
    <citation type="submission" date="2025-08" db="UniProtKB">
        <authorList>
            <consortium name="RefSeq"/>
        </authorList>
    </citation>
    <scope>IDENTIFICATION</scope>
</reference>
<dbReference type="GeneID" id="106805610"/>
<keyword evidence="3" id="KW-1185">Reference proteome</keyword>
<dbReference type="PANTHER" id="PTHR34649:SF1">
    <property type="entry name" value="CILIA- AND FLAGELLA-ASSOCIATED PROTEIN 99"/>
    <property type="match status" value="1"/>
</dbReference>
<dbReference type="InterPro" id="IPR039341">
    <property type="entry name" value="CFAP99"/>
</dbReference>
<gene>
    <name evidence="4" type="primary">LOC106805610</name>
</gene>